<proteinExistence type="predicted"/>
<dbReference type="GO" id="GO:0010181">
    <property type="term" value="F:FMN binding"/>
    <property type="evidence" value="ECO:0007669"/>
    <property type="project" value="InterPro"/>
</dbReference>
<dbReference type="InterPro" id="IPR029039">
    <property type="entry name" value="Flavoprotein-like_sf"/>
</dbReference>
<sequence>MNIAIIYTSKHGTTAKVAQMIAGRLAGNQVAIIDLKKVKFPGLNSFDGIILGTSIYAGTSSKTMQRFCKENIDALTQKRLSLFVCGMELDETKQQQELANAYPQELVRHAVSTCFAGGEFQFDKMNFFERAIIKRIAKMDKSVSQIREGEMDRFVMEYRK</sequence>
<dbReference type="InterPro" id="IPR008254">
    <property type="entry name" value="Flavodoxin/NO_synth"/>
</dbReference>
<protein>
    <submittedName>
        <fullName evidence="2">Protoporphyrinogen IX dehydrogenase</fullName>
        <ecNumber evidence="2">1.3.5.3</ecNumber>
    </submittedName>
</protein>
<dbReference type="GO" id="GO:0006783">
    <property type="term" value="P:heme biosynthetic process"/>
    <property type="evidence" value="ECO:0007669"/>
    <property type="project" value="TreeGrafter"/>
</dbReference>
<accession>A0A5J4R1R8</accession>
<dbReference type="Gene3D" id="3.40.50.360">
    <property type="match status" value="1"/>
</dbReference>
<keyword evidence="2" id="KW-0560">Oxidoreductase</keyword>
<dbReference type="EC" id="1.3.5.3" evidence="2"/>
<dbReference type="InterPro" id="IPR026816">
    <property type="entry name" value="Flavodoxin_dom"/>
</dbReference>
<name>A0A5J4R1R8_9ZZZZ</name>
<dbReference type="PANTHER" id="PTHR38030">
    <property type="entry name" value="PROTOPORPHYRINOGEN IX DEHYDROGENASE [MENAQUINONE]"/>
    <property type="match status" value="1"/>
</dbReference>
<dbReference type="GO" id="GO:0070819">
    <property type="term" value="F:menaquinone-dependent protoporphyrinogen oxidase activity"/>
    <property type="evidence" value="ECO:0007669"/>
    <property type="project" value="TreeGrafter"/>
</dbReference>
<organism evidence="2">
    <name type="scientific">termite gut metagenome</name>
    <dbReference type="NCBI Taxonomy" id="433724"/>
    <lineage>
        <taxon>unclassified sequences</taxon>
        <taxon>metagenomes</taxon>
        <taxon>organismal metagenomes</taxon>
    </lineage>
</organism>
<evidence type="ECO:0000259" key="1">
    <source>
        <dbReference type="PROSITE" id="PS50902"/>
    </source>
</evidence>
<dbReference type="GO" id="GO:0009055">
    <property type="term" value="F:electron transfer activity"/>
    <property type="evidence" value="ECO:0007669"/>
    <property type="project" value="InterPro"/>
</dbReference>
<dbReference type="PANTHER" id="PTHR38030:SF2">
    <property type="entry name" value="PROTOPORPHYRINOGEN IX DEHYDROGENASE [QUINONE]"/>
    <property type="match status" value="1"/>
</dbReference>
<dbReference type="EMBL" id="SNRY01002076">
    <property type="protein sequence ID" value="KAA6326931.1"/>
    <property type="molecule type" value="Genomic_DNA"/>
</dbReference>
<dbReference type="PROSITE" id="PS00201">
    <property type="entry name" value="FLAVODOXIN"/>
    <property type="match status" value="1"/>
</dbReference>
<gene>
    <name evidence="2" type="ORF">EZS27_024032</name>
</gene>
<dbReference type="SUPFAM" id="SSF52218">
    <property type="entry name" value="Flavoproteins"/>
    <property type="match status" value="1"/>
</dbReference>
<dbReference type="AlphaFoldDB" id="A0A5J4R1R8"/>
<dbReference type="InterPro" id="IPR052200">
    <property type="entry name" value="Protoporphyrinogen_IX_DH"/>
</dbReference>
<dbReference type="InterPro" id="IPR001226">
    <property type="entry name" value="Flavodoxin_CS"/>
</dbReference>
<reference evidence="2" key="1">
    <citation type="submission" date="2019-03" db="EMBL/GenBank/DDBJ databases">
        <title>Single cell metagenomics reveals metabolic interactions within the superorganism composed of flagellate Streblomastix strix and complex community of Bacteroidetes bacteria on its surface.</title>
        <authorList>
            <person name="Treitli S.C."/>
            <person name="Kolisko M."/>
            <person name="Husnik F."/>
            <person name="Keeling P."/>
            <person name="Hampl V."/>
        </authorList>
    </citation>
    <scope>NUCLEOTIDE SEQUENCE</scope>
    <source>
        <strain evidence="2">STM</strain>
    </source>
</reference>
<evidence type="ECO:0000313" key="2">
    <source>
        <dbReference type="EMBL" id="KAA6326931.1"/>
    </source>
</evidence>
<dbReference type="PROSITE" id="PS50902">
    <property type="entry name" value="FLAVODOXIN_LIKE"/>
    <property type="match status" value="1"/>
</dbReference>
<feature type="domain" description="Flavodoxin-like" evidence="1">
    <location>
        <begin position="3"/>
        <end position="160"/>
    </location>
</feature>
<dbReference type="Pfam" id="PF12724">
    <property type="entry name" value="Flavodoxin_5"/>
    <property type="match status" value="1"/>
</dbReference>
<comment type="caution">
    <text evidence="2">The sequence shown here is derived from an EMBL/GenBank/DDBJ whole genome shotgun (WGS) entry which is preliminary data.</text>
</comment>